<reference evidence="1 2" key="1">
    <citation type="submission" date="2016-10" db="EMBL/GenBank/DDBJ databases">
        <authorList>
            <person name="de Groot N.N."/>
        </authorList>
    </citation>
    <scope>NUCLEOTIDE SEQUENCE [LARGE SCALE GENOMIC DNA]</scope>
    <source>
        <strain evidence="1 2">S5-249</strain>
    </source>
</reference>
<keyword evidence="2" id="KW-1185">Reference proteome</keyword>
<dbReference type="OrthoDB" id="7574317at2"/>
<accession>A0A1I6K6F6</accession>
<dbReference type="RefSeq" id="WP_093312673.1">
    <property type="nucleotide sequence ID" value="NZ_FOZG01000001.1"/>
</dbReference>
<protein>
    <submittedName>
        <fullName evidence="1">Uncharacterized protein</fullName>
    </submittedName>
</protein>
<evidence type="ECO:0000313" key="1">
    <source>
        <dbReference type="EMBL" id="SFR86833.1"/>
    </source>
</evidence>
<proteinExistence type="predicted"/>
<gene>
    <name evidence="1" type="ORF">SAMN05192580_1380</name>
</gene>
<dbReference type="AlphaFoldDB" id="A0A1I6K6F6"/>
<organism evidence="1 2">
    <name type="scientific">Sphingomonas jatrophae</name>
    <dbReference type="NCBI Taxonomy" id="1166337"/>
    <lineage>
        <taxon>Bacteria</taxon>
        <taxon>Pseudomonadati</taxon>
        <taxon>Pseudomonadota</taxon>
        <taxon>Alphaproteobacteria</taxon>
        <taxon>Sphingomonadales</taxon>
        <taxon>Sphingomonadaceae</taxon>
        <taxon>Sphingomonas</taxon>
    </lineage>
</organism>
<dbReference type="STRING" id="1166337.SAMN05192580_1380"/>
<sequence length="91" mass="10047">MNKPTAIERLRAAVEFVQSERQAKRSADTIIAGLVERYGARHRSTGQEHQLRAAGVASSCTWSRDEGLLTNWERTAGLRLIGHAQGGFGRE</sequence>
<dbReference type="Proteomes" id="UP000198824">
    <property type="component" value="Unassembled WGS sequence"/>
</dbReference>
<dbReference type="EMBL" id="FOZG01000001">
    <property type="protein sequence ID" value="SFR86833.1"/>
    <property type="molecule type" value="Genomic_DNA"/>
</dbReference>
<evidence type="ECO:0000313" key="2">
    <source>
        <dbReference type="Proteomes" id="UP000198824"/>
    </source>
</evidence>
<name>A0A1I6K6F6_9SPHN</name>